<dbReference type="Proteomes" id="UP001500751">
    <property type="component" value="Unassembled WGS sequence"/>
</dbReference>
<keyword evidence="2" id="KW-1185">Reference proteome</keyword>
<evidence type="ECO:0000313" key="2">
    <source>
        <dbReference type="Proteomes" id="UP001500751"/>
    </source>
</evidence>
<evidence type="ECO:0000313" key="1">
    <source>
        <dbReference type="EMBL" id="GAA2050246.1"/>
    </source>
</evidence>
<gene>
    <name evidence="1" type="ORF">GCM10009839_65730</name>
</gene>
<proteinExistence type="predicted"/>
<accession>A0ABP5GN82</accession>
<organism evidence="1 2">
    <name type="scientific">Catenulispora yoronensis</name>
    <dbReference type="NCBI Taxonomy" id="450799"/>
    <lineage>
        <taxon>Bacteria</taxon>
        <taxon>Bacillati</taxon>
        <taxon>Actinomycetota</taxon>
        <taxon>Actinomycetes</taxon>
        <taxon>Catenulisporales</taxon>
        <taxon>Catenulisporaceae</taxon>
        <taxon>Catenulispora</taxon>
    </lineage>
</organism>
<dbReference type="Gene3D" id="2.160.20.120">
    <property type="match status" value="1"/>
</dbReference>
<comment type="caution">
    <text evidence="1">The sequence shown here is derived from an EMBL/GenBank/DDBJ whole genome shotgun (WGS) entry which is preliminary data.</text>
</comment>
<dbReference type="RefSeq" id="WP_344669587.1">
    <property type="nucleotide sequence ID" value="NZ_BAAAQN010000049.1"/>
</dbReference>
<dbReference type="EMBL" id="BAAAQN010000049">
    <property type="protein sequence ID" value="GAA2050246.1"/>
    <property type="molecule type" value="Genomic_DNA"/>
</dbReference>
<protein>
    <submittedName>
        <fullName evidence="1">DUF4097 family beta strand repeat-containing protein</fullName>
    </submittedName>
</protein>
<name>A0ABP5GN82_9ACTN</name>
<reference evidence="2" key="1">
    <citation type="journal article" date="2019" name="Int. J. Syst. Evol. Microbiol.">
        <title>The Global Catalogue of Microorganisms (GCM) 10K type strain sequencing project: providing services to taxonomists for standard genome sequencing and annotation.</title>
        <authorList>
            <consortium name="The Broad Institute Genomics Platform"/>
            <consortium name="The Broad Institute Genome Sequencing Center for Infectious Disease"/>
            <person name="Wu L."/>
            <person name="Ma J."/>
        </authorList>
    </citation>
    <scope>NUCLEOTIDE SEQUENCE [LARGE SCALE GENOMIC DNA]</scope>
    <source>
        <strain evidence="2">JCM 16014</strain>
    </source>
</reference>
<sequence length="222" mass="22757">MQKFDTAGPVSVVLDIPAGRVRLIATERADAAVEIQPSDTSKKRDVKAAEQTGVEYRDGVLRITTADPHRLFGSSGSLEVTVELPSGSRLEGKAGAAELYTTGRLDEVAFDGGYRTVQIAETGGARLKVHTGAVSVARLTGPAWISNGMGDITVAEAVTGKVTLRTGSGSLSIGTAPGVSATLDAKTGYGRIANALTNTDGPAAALAIEATTDHGDIDAHSL</sequence>